<evidence type="ECO:0000313" key="2">
    <source>
        <dbReference type="Proteomes" id="UP000186309"/>
    </source>
</evidence>
<organism evidence="1 2">
    <name type="scientific">Paludisphaera borealis</name>
    <dbReference type="NCBI Taxonomy" id="1387353"/>
    <lineage>
        <taxon>Bacteria</taxon>
        <taxon>Pseudomonadati</taxon>
        <taxon>Planctomycetota</taxon>
        <taxon>Planctomycetia</taxon>
        <taxon>Isosphaerales</taxon>
        <taxon>Isosphaeraceae</taxon>
        <taxon>Paludisphaera</taxon>
    </lineage>
</organism>
<proteinExistence type="predicted"/>
<dbReference type="EMBL" id="CP019082">
    <property type="protein sequence ID" value="APW61029.1"/>
    <property type="molecule type" value="Genomic_DNA"/>
</dbReference>
<dbReference type="KEGG" id="pbor:BSF38_02532"/>
<evidence type="ECO:0000313" key="1">
    <source>
        <dbReference type="EMBL" id="APW61029.1"/>
    </source>
</evidence>
<keyword evidence="2" id="KW-1185">Reference proteome</keyword>
<sequence>MHPPLPDEWISKALRVAMSEDDWMRFEALVQTLAPHASTQARAYGQTVSALVRSTDASPEPTGPLDWMDWERRKTLRLLWDGR</sequence>
<dbReference type="AlphaFoldDB" id="A0A1U7CQ41"/>
<dbReference type="Proteomes" id="UP000186309">
    <property type="component" value="Chromosome"/>
</dbReference>
<name>A0A1U7CQ41_9BACT</name>
<reference evidence="2" key="1">
    <citation type="submission" date="2016-12" db="EMBL/GenBank/DDBJ databases">
        <title>Comparative genomics of four Isosphaeraceae planctomycetes: a common pool of plasmids and glycoside hydrolase genes.</title>
        <authorList>
            <person name="Ivanova A."/>
        </authorList>
    </citation>
    <scope>NUCLEOTIDE SEQUENCE [LARGE SCALE GENOMIC DNA]</scope>
    <source>
        <strain evidence="2">PX4</strain>
    </source>
</reference>
<accession>A0A1U7CQ41</accession>
<gene>
    <name evidence="1" type="ORF">BSF38_02532</name>
</gene>
<protein>
    <submittedName>
        <fullName evidence="1">Uncharacterized protein</fullName>
    </submittedName>
</protein>